<feature type="transmembrane region" description="Helical" evidence="1">
    <location>
        <begin position="12"/>
        <end position="30"/>
    </location>
</feature>
<keyword evidence="1" id="KW-0472">Membrane</keyword>
<name>A0A2V3PHU8_9BACT</name>
<keyword evidence="1" id="KW-1133">Transmembrane helix</keyword>
<reference evidence="2 3" key="1">
    <citation type="submission" date="2018-03" db="EMBL/GenBank/DDBJ databases">
        <title>Genomic Encyclopedia of Archaeal and Bacterial Type Strains, Phase II (KMG-II): from individual species to whole genera.</title>
        <authorList>
            <person name="Goeker M."/>
        </authorList>
    </citation>
    <scope>NUCLEOTIDE SEQUENCE [LARGE SCALE GENOMIC DNA]</scope>
    <source>
        <strain evidence="2 3">DSM 100214</strain>
    </source>
</reference>
<evidence type="ECO:0000256" key="1">
    <source>
        <dbReference type="SAM" id="Phobius"/>
    </source>
</evidence>
<proteinExistence type="predicted"/>
<dbReference type="Proteomes" id="UP000247973">
    <property type="component" value="Unassembled WGS sequence"/>
</dbReference>
<evidence type="ECO:0000313" key="3">
    <source>
        <dbReference type="Proteomes" id="UP000247973"/>
    </source>
</evidence>
<dbReference type="AlphaFoldDB" id="A0A2V3PHU8"/>
<sequence length="46" mass="5052">MNSIKSVKYEAKYWWVSLLLGIIGIGLGVVSTTSPTEILSAMTFVF</sequence>
<evidence type="ECO:0000313" key="2">
    <source>
        <dbReference type="EMBL" id="PXV58845.1"/>
    </source>
</evidence>
<gene>
    <name evidence="2" type="ORF">CLV62_14325</name>
</gene>
<organism evidence="2 3">
    <name type="scientific">Dysgonomonas alginatilytica</name>
    <dbReference type="NCBI Taxonomy" id="1605892"/>
    <lineage>
        <taxon>Bacteria</taxon>
        <taxon>Pseudomonadati</taxon>
        <taxon>Bacteroidota</taxon>
        <taxon>Bacteroidia</taxon>
        <taxon>Bacteroidales</taxon>
        <taxon>Dysgonomonadaceae</taxon>
        <taxon>Dysgonomonas</taxon>
    </lineage>
</organism>
<dbReference type="EMBL" id="QICL01000043">
    <property type="protein sequence ID" value="PXV58845.1"/>
    <property type="molecule type" value="Genomic_DNA"/>
</dbReference>
<accession>A0A2V3PHU8</accession>
<keyword evidence="3" id="KW-1185">Reference proteome</keyword>
<protein>
    <submittedName>
        <fullName evidence="2">Uncharacterized protein</fullName>
    </submittedName>
</protein>
<comment type="caution">
    <text evidence="2">The sequence shown here is derived from an EMBL/GenBank/DDBJ whole genome shotgun (WGS) entry which is preliminary data.</text>
</comment>
<keyword evidence="1" id="KW-0812">Transmembrane</keyword>